<evidence type="ECO:0000256" key="3">
    <source>
        <dbReference type="ARBA" id="ARBA00023125"/>
    </source>
</evidence>
<keyword evidence="7" id="KW-1185">Reference proteome</keyword>
<evidence type="ECO:0000256" key="4">
    <source>
        <dbReference type="ARBA" id="ARBA00023163"/>
    </source>
</evidence>
<reference evidence="6 7" key="1">
    <citation type="submission" date="2018-11" db="EMBL/GenBank/DDBJ databases">
        <title>Draft genome of Simplicispira Flexivirga sp. BO-16.</title>
        <authorList>
            <person name="Im W.T."/>
        </authorList>
    </citation>
    <scope>NUCLEOTIDE SEQUENCE [LARGE SCALE GENOMIC DNA]</scope>
    <source>
        <strain evidence="6 7">BO-16</strain>
    </source>
</reference>
<dbReference type="SUPFAM" id="SSF53822">
    <property type="entry name" value="Periplasmic binding protein-like I"/>
    <property type="match status" value="1"/>
</dbReference>
<accession>A0A3M9MID9</accession>
<keyword evidence="2" id="KW-0805">Transcription regulation</keyword>
<dbReference type="InterPro" id="IPR028082">
    <property type="entry name" value="Peripla_BP_I"/>
</dbReference>
<dbReference type="SMART" id="SM00354">
    <property type="entry name" value="HTH_LACI"/>
    <property type="match status" value="1"/>
</dbReference>
<evidence type="ECO:0000313" key="6">
    <source>
        <dbReference type="EMBL" id="RNI25276.1"/>
    </source>
</evidence>
<dbReference type="Pfam" id="PF13377">
    <property type="entry name" value="Peripla_BP_3"/>
    <property type="match status" value="1"/>
</dbReference>
<dbReference type="GO" id="GO:0003700">
    <property type="term" value="F:DNA-binding transcription factor activity"/>
    <property type="evidence" value="ECO:0007669"/>
    <property type="project" value="TreeGrafter"/>
</dbReference>
<keyword evidence="3" id="KW-0238">DNA-binding</keyword>
<dbReference type="Pfam" id="PF00356">
    <property type="entry name" value="LacI"/>
    <property type="match status" value="1"/>
</dbReference>
<name>A0A3M9MID9_9MICO</name>
<dbReference type="SUPFAM" id="SSF47413">
    <property type="entry name" value="lambda repressor-like DNA-binding domains"/>
    <property type="match status" value="1"/>
</dbReference>
<sequence>MASQHRAKPATAQDVADLAGSSRTAVSFVLNNKAQGNVSEATRERILKAAAELDYRPHPVAQSLRTQRTHLIGVITDAIASSPFAGQLISGATELALQQGYLAAVFDSNGQPEAERRAAREFRRRRVDGLIYASMTLREVSDVPDAGLPTVLANCFTADDRLASLIPDEDSAGAAAAELLVSLGHRRIAMISGGRAIAGRMRQTAFVERLAASGQRPAVRVLPGEWTIDAGYDAAIPVLDVSRATRPTALFCVNDRVAAGALLAATRLGLRVPAELSILGFDDQEELAGNLVPALTTFALPHRSMGICAMETLIAQLAARTQDEDPTDRAPRRRLLESVLVRRESVGPAPV</sequence>
<dbReference type="CDD" id="cd01392">
    <property type="entry name" value="HTH_LacI"/>
    <property type="match status" value="1"/>
</dbReference>
<evidence type="ECO:0000259" key="5">
    <source>
        <dbReference type="PROSITE" id="PS50932"/>
    </source>
</evidence>
<gene>
    <name evidence="6" type="ORF">EFY87_01160</name>
</gene>
<dbReference type="PANTHER" id="PTHR30146:SF148">
    <property type="entry name" value="HTH-TYPE TRANSCRIPTIONAL REPRESSOR PURR-RELATED"/>
    <property type="match status" value="1"/>
</dbReference>
<dbReference type="Gene3D" id="1.10.260.40">
    <property type="entry name" value="lambda repressor-like DNA-binding domains"/>
    <property type="match status" value="1"/>
</dbReference>
<keyword evidence="1" id="KW-0678">Repressor</keyword>
<dbReference type="CDD" id="cd06288">
    <property type="entry name" value="PBP1_sucrose_transcription_regulator"/>
    <property type="match status" value="1"/>
</dbReference>
<protein>
    <submittedName>
        <fullName evidence="6">LacI family transcriptional regulator</fullName>
    </submittedName>
</protein>
<evidence type="ECO:0000256" key="1">
    <source>
        <dbReference type="ARBA" id="ARBA00022491"/>
    </source>
</evidence>
<dbReference type="PANTHER" id="PTHR30146">
    <property type="entry name" value="LACI-RELATED TRANSCRIPTIONAL REPRESSOR"/>
    <property type="match status" value="1"/>
</dbReference>
<evidence type="ECO:0000256" key="2">
    <source>
        <dbReference type="ARBA" id="ARBA00023015"/>
    </source>
</evidence>
<dbReference type="InterPro" id="IPR010982">
    <property type="entry name" value="Lambda_DNA-bd_dom_sf"/>
</dbReference>
<dbReference type="GO" id="GO:0000976">
    <property type="term" value="F:transcription cis-regulatory region binding"/>
    <property type="evidence" value="ECO:0007669"/>
    <property type="project" value="TreeGrafter"/>
</dbReference>
<dbReference type="EMBL" id="RJJQ01000001">
    <property type="protein sequence ID" value="RNI25276.1"/>
    <property type="molecule type" value="Genomic_DNA"/>
</dbReference>
<dbReference type="InterPro" id="IPR046335">
    <property type="entry name" value="LacI/GalR-like_sensor"/>
</dbReference>
<dbReference type="RefSeq" id="WP_123269467.1">
    <property type="nucleotide sequence ID" value="NZ_RJJQ01000001.1"/>
</dbReference>
<dbReference type="PROSITE" id="PS50932">
    <property type="entry name" value="HTH_LACI_2"/>
    <property type="match status" value="1"/>
</dbReference>
<evidence type="ECO:0000313" key="7">
    <source>
        <dbReference type="Proteomes" id="UP000271678"/>
    </source>
</evidence>
<keyword evidence="4" id="KW-0804">Transcription</keyword>
<organism evidence="6 7">
    <name type="scientific">Flexivirga caeni</name>
    <dbReference type="NCBI Taxonomy" id="2294115"/>
    <lineage>
        <taxon>Bacteria</taxon>
        <taxon>Bacillati</taxon>
        <taxon>Actinomycetota</taxon>
        <taxon>Actinomycetes</taxon>
        <taxon>Micrococcales</taxon>
        <taxon>Dermacoccaceae</taxon>
        <taxon>Flexivirga</taxon>
    </lineage>
</organism>
<dbReference type="Proteomes" id="UP000271678">
    <property type="component" value="Unassembled WGS sequence"/>
</dbReference>
<comment type="caution">
    <text evidence="6">The sequence shown here is derived from an EMBL/GenBank/DDBJ whole genome shotgun (WGS) entry which is preliminary data.</text>
</comment>
<dbReference type="OrthoDB" id="9798934at2"/>
<feature type="domain" description="HTH lacI-type" evidence="5">
    <location>
        <begin position="10"/>
        <end position="66"/>
    </location>
</feature>
<dbReference type="AlphaFoldDB" id="A0A3M9MID9"/>
<dbReference type="Gene3D" id="3.40.50.2300">
    <property type="match status" value="2"/>
</dbReference>
<proteinExistence type="predicted"/>
<dbReference type="InterPro" id="IPR000843">
    <property type="entry name" value="HTH_LacI"/>
</dbReference>